<keyword evidence="2" id="KW-1185">Reference proteome</keyword>
<evidence type="ECO:0000313" key="2">
    <source>
        <dbReference type="Proteomes" id="UP001517388"/>
    </source>
</evidence>
<comment type="caution">
    <text evidence="1">The sequence shown here is derived from an EMBL/GenBank/DDBJ whole genome shotgun (WGS) entry which is preliminary data.</text>
</comment>
<evidence type="ECO:0000313" key="1">
    <source>
        <dbReference type="EMBL" id="MTJ42847.1"/>
    </source>
</evidence>
<protein>
    <submittedName>
        <fullName evidence="1">Uncharacterized protein</fullName>
    </submittedName>
</protein>
<dbReference type="Proteomes" id="UP001517388">
    <property type="component" value="Unassembled WGS sequence"/>
</dbReference>
<reference evidence="2" key="1">
    <citation type="journal article" date="2020" name="Toxins">
        <title>Phylogenomic Analysis of Secondary Metabolism in the Toxic Cyanobacterial Genera Anabaena, Dolichospermum and Aphanizomenon.</title>
        <authorList>
            <person name="Oesterholm J."/>
            <person name="Popin R.V."/>
            <person name="Fewer D.P."/>
            <person name="Sivonen K."/>
        </authorList>
    </citation>
    <scope>NUCLEOTIDE SEQUENCE [LARGE SCALE GENOMIC DNA]</scope>
    <source>
        <strain evidence="2">UHCC 0037</strain>
    </source>
</reference>
<gene>
    <name evidence="1" type="ORF">FJR39_06215</name>
</gene>
<dbReference type="EMBL" id="VILF01000001">
    <property type="protein sequence ID" value="MTJ42847.1"/>
    <property type="molecule type" value="Genomic_DNA"/>
</dbReference>
<accession>A0ACC7S2W6</accession>
<organism evidence="1 2">
    <name type="scientific">Dolichospermum flos-aquae UHCC 0037</name>
    <dbReference type="NCBI Taxonomy" id="2590026"/>
    <lineage>
        <taxon>Bacteria</taxon>
        <taxon>Bacillati</taxon>
        <taxon>Cyanobacteriota</taxon>
        <taxon>Cyanophyceae</taxon>
        <taxon>Nostocales</taxon>
        <taxon>Aphanizomenonaceae</taxon>
        <taxon>Dolichospermum</taxon>
    </lineage>
</organism>
<sequence length="140" mass="14852">MSSESALEILKHFPKTSKFEAVLMATGGATGIFGGAVVAIGGQKITEELAKSAAICSGIGGVGGILVGYVVSNGILYFIDCNRVDNLKQSTADFIKEIKGKGDPHAEKLEKLLDCFKTGLLNQEQFCDNLLPIILKYVEA</sequence>
<name>A0ACC7S2W6_DOLFA</name>
<proteinExistence type="predicted"/>